<protein>
    <submittedName>
        <fullName evidence="2">Uncharacterized protein</fullName>
    </submittedName>
</protein>
<dbReference type="EMBL" id="JBBPBN010000043">
    <property type="protein sequence ID" value="KAK8996817.1"/>
    <property type="molecule type" value="Genomic_DNA"/>
</dbReference>
<gene>
    <name evidence="2" type="ORF">V6N11_020313</name>
</gene>
<dbReference type="Proteomes" id="UP001396334">
    <property type="component" value="Unassembled WGS sequence"/>
</dbReference>
<keyword evidence="1" id="KW-0812">Transmembrane</keyword>
<keyword evidence="3" id="KW-1185">Reference proteome</keyword>
<reference evidence="2 3" key="1">
    <citation type="journal article" date="2024" name="G3 (Bethesda)">
        <title>Genome assembly of Hibiscus sabdariffa L. provides insights into metabolisms of medicinal natural products.</title>
        <authorList>
            <person name="Kim T."/>
        </authorList>
    </citation>
    <scope>NUCLEOTIDE SEQUENCE [LARGE SCALE GENOMIC DNA]</scope>
    <source>
        <strain evidence="2">TK-2024</strain>
        <tissue evidence="2">Old leaves</tissue>
    </source>
</reference>
<sequence length="127" mass="14103">MLVVAQKLDDDIKNLILVPSQLKSSSLHPSSILSVPLVSPKPSLQLRGTRHRVIVPAAVEMKTLAEKTMVMEVSLLSCLYVMMVLFVLLILFVALLVPLMKALASFVLYSLQHISLSLHHATMHVFF</sequence>
<accession>A0ABR2Q811</accession>
<comment type="caution">
    <text evidence="2">The sequence shown here is derived from an EMBL/GenBank/DDBJ whole genome shotgun (WGS) entry which is preliminary data.</text>
</comment>
<evidence type="ECO:0000313" key="2">
    <source>
        <dbReference type="EMBL" id="KAK8996817.1"/>
    </source>
</evidence>
<evidence type="ECO:0000313" key="3">
    <source>
        <dbReference type="Proteomes" id="UP001396334"/>
    </source>
</evidence>
<feature type="transmembrane region" description="Helical" evidence="1">
    <location>
        <begin position="73"/>
        <end position="97"/>
    </location>
</feature>
<keyword evidence="1" id="KW-1133">Transmembrane helix</keyword>
<keyword evidence="1" id="KW-0472">Membrane</keyword>
<name>A0ABR2Q811_9ROSI</name>
<organism evidence="2 3">
    <name type="scientific">Hibiscus sabdariffa</name>
    <name type="common">roselle</name>
    <dbReference type="NCBI Taxonomy" id="183260"/>
    <lineage>
        <taxon>Eukaryota</taxon>
        <taxon>Viridiplantae</taxon>
        <taxon>Streptophyta</taxon>
        <taxon>Embryophyta</taxon>
        <taxon>Tracheophyta</taxon>
        <taxon>Spermatophyta</taxon>
        <taxon>Magnoliopsida</taxon>
        <taxon>eudicotyledons</taxon>
        <taxon>Gunneridae</taxon>
        <taxon>Pentapetalae</taxon>
        <taxon>rosids</taxon>
        <taxon>malvids</taxon>
        <taxon>Malvales</taxon>
        <taxon>Malvaceae</taxon>
        <taxon>Malvoideae</taxon>
        <taxon>Hibiscus</taxon>
    </lineage>
</organism>
<proteinExistence type="predicted"/>
<evidence type="ECO:0000256" key="1">
    <source>
        <dbReference type="SAM" id="Phobius"/>
    </source>
</evidence>